<dbReference type="Pfam" id="PF00903">
    <property type="entry name" value="Glyoxalase"/>
    <property type="match status" value="1"/>
</dbReference>
<evidence type="ECO:0000259" key="2">
    <source>
        <dbReference type="PROSITE" id="PS51819"/>
    </source>
</evidence>
<dbReference type="RefSeq" id="WP_192864165.1">
    <property type="nucleotide sequence ID" value="NZ_JADAQT010000105.1"/>
</dbReference>
<feature type="domain" description="VOC" evidence="2">
    <location>
        <begin position="9"/>
        <end position="127"/>
    </location>
</feature>
<dbReference type="Gene3D" id="3.30.720.120">
    <property type="match status" value="1"/>
</dbReference>
<dbReference type="InterPro" id="IPR029068">
    <property type="entry name" value="Glyas_Bleomycin-R_OHBP_Dase"/>
</dbReference>
<evidence type="ECO:0000313" key="4">
    <source>
        <dbReference type="Proteomes" id="UP000625527"/>
    </source>
</evidence>
<gene>
    <name evidence="3" type="ORF">IHE71_18100</name>
</gene>
<evidence type="ECO:0000313" key="3">
    <source>
        <dbReference type="EMBL" id="MBE1877604.1"/>
    </source>
</evidence>
<organism evidence="3 4">
    <name type="scientific">Myceligenerans pegani</name>
    <dbReference type="NCBI Taxonomy" id="2776917"/>
    <lineage>
        <taxon>Bacteria</taxon>
        <taxon>Bacillati</taxon>
        <taxon>Actinomycetota</taxon>
        <taxon>Actinomycetes</taxon>
        <taxon>Micrococcales</taxon>
        <taxon>Promicromonosporaceae</taxon>
        <taxon>Myceligenerans</taxon>
    </lineage>
</organism>
<keyword evidence="4" id="KW-1185">Reference proteome</keyword>
<dbReference type="Proteomes" id="UP000625527">
    <property type="component" value="Unassembled WGS sequence"/>
</dbReference>
<dbReference type="InterPro" id="IPR037523">
    <property type="entry name" value="VOC_core"/>
</dbReference>
<reference evidence="3 4" key="1">
    <citation type="submission" date="2020-10" db="EMBL/GenBank/DDBJ databases">
        <title>Myceligenerans pegani sp. nov., an endophytic actinomycete isolated from Peganum harmala L. in Xinjiang, China.</title>
        <authorList>
            <person name="Xin L."/>
        </authorList>
    </citation>
    <scope>NUCLEOTIDE SEQUENCE [LARGE SCALE GENOMIC DNA]</scope>
    <source>
        <strain evidence="3 4">TRM65318</strain>
    </source>
</reference>
<comment type="caution">
    <text evidence="3">The sequence shown here is derived from an EMBL/GenBank/DDBJ whole genome shotgun (WGS) entry which is preliminary data.</text>
</comment>
<dbReference type="Gene3D" id="3.30.720.110">
    <property type="match status" value="1"/>
</dbReference>
<protein>
    <submittedName>
        <fullName evidence="3">Glyoxalase</fullName>
    </submittedName>
</protein>
<dbReference type="EMBL" id="JADAQT010000105">
    <property type="protein sequence ID" value="MBE1877604.1"/>
    <property type="molecule type" value="Genomic_DNA"/>
</dbReference>
<dbReference type="SUPFAM" id="SSF54593">
    <property type="entry name" value="Glyoxalase/Bleomycin resistance protein/Dihydroxybiphenyl dioxygenase"/>
    <property type="match status" value="1"/>
</dbReference>
<dbReference type="PROSITE" id="PS51819">
    <property type="entry name" value="VOC"/>
    <property type="match status" value="1"/>
</dbReference>
<accession>A0ABR9N1S2</accession>
<sequence length="188" mass="20610">MTTAETPAGFSTLNPFFVTRDAEGLITFLRDVFGGTEHDDARTVDVDGLLLHAELEIGGTTLMFGERKPGWPDLPQLTQIYVSGLDDVLSRAEARGARVVTRPTDFFGTVFSRLIDPWGNLWWVYEHGEAPELDWNDDATDNATTEPGTDDAATEWTDPGLAYIHRTLVETMPTLGSETSSRANSTSG</sequence>
<evidence type="ECO:0000256" key="1">
    <source>
        <dbReference type="SAM" id="MobiDB-lite"/>
    </source>
</evidence>
<proteinExistence type="predicted"/>
<dbReference type="InterPro" id="IPR004360">
    <property type="entry name" value="Glyas_Fos-R_dOase_dom"/>
</dbReference>
<feature type="region of interest" description="Disordered" evidence="1">
    <location>
        <begin position="134"/>
        <end position="156"/>
    </location>
</feature>
<name>A0ABR9N1S2_9MICO</name>